<protein>
    <submittedName>
        <fullName evidence="1">Uncharacterized protein</fullName>
    </submittedName>
</protein>
<name>A0A1G2T611_9BACT</name>
<sequence length="103" mass="11724">MKRFSVWVDAENAEEARELLTLMPNSEIRARMTKVGFVHPDGHARKCDVPPPGHKLIIYGEDCLAVPIVTGEPYSQIHYERSNPTPDGTLFWKNGEWRPPVEP</sequence>
<accession>A0A1G2T611</accession>
<comment type="caution">
    <text evidence="1">The sequence shown here is derived from an EMBL/GenBank/DDBJ whole genome shotgun (WGS) entry which is preliminary data.</text>
</comment>
<organism evidence="1 2">
    <name type="scientific">Candidatus Zambryskibacteria bacterium RIFCSPHIGHO2_02_38_10.5</name>
    <dbReference type="NCBI Taxonomy" id="1802742"/>
    <lineage>
        <taxon>Bacteria</taxon>
        <taxon>Candidatus Zambryskiibacteriota</taxon>
    </lineage>
</organism>
<evidence type="ECO:0000313" key="1">
    <source>
        <dbReference type="EMBL" id="OHA92703.1"/>
    </source>
</evidence>
<dbReference type="EMBL" id="MHVL01000040">
    <property type="protein sequence ID" value="OHA92703.1"/>
    <property type="molecule type" value="Genomic_DNA"/>
</dbReference>
<reference evidence="1 2" key="1">
    <citation type="journal article" date="2016" name="Nat. Commun.">
        <title>Thousands of microbial genomes shed light on interconnected biogeochemical processes in an aquifer system.</title>
        <authorList>
            <person name="Anantharaman K."/>
            <person name="Brown C.T."/>
            <person name="Hug L.A."/>
            <person name="Sharon I."/>
            <person name="Castelle C.J."/>
            <person name="Probst A.J."/>
            <person name="Thomas B.C."/>
            <person name="Singh A."/>
            <person name="Wilkins M.J."/>
            <person name="Karaoz U."/>
            <person name="Brodie E.L."/>
            <person name="Williams K.H."/>
            <person name="Hubbard S.S."/>
            <person name="Banfield J.F."/>
        </authorList>
    </citation>
    <scope>NUCLEOTIDE SEQUENCE [LARGE SCALE GENOMIC DNA]</scope>
</reference>
<proteinExistence type="predicted"/>
<dbReference type="Proteomes" id="UP000179264">
    <property type="component" value="Unassembled WGS sequence"/>
</dbReference>
<evidence type="ECO:0000313" key="2">
    <source>
        <dbReference type="Proteomes" id="UP000179264"/>
    </source>
</evidence>
<dbReference type="AlphaFoldDB" id="A0A1G2T611"/>
<gene>
    <name evidence="1" type="ORF">A2W58_01275</name>
</gene>